<proteinExistence type="predicted"/>
<keyword evidence="2" id="KW-0472">Membrane</keyword>
<sequence>MSSSDGGGIGPEPRSGPRATYPTERTASSRRRWFYVASVSVVVIGLAIAFFGYKQFADPDVSGDATAFEIVSSDTVSVQYTVNRNDPADAVSCVVRARADDGSEVGRREVLVPASDQIQVGANTEVVTSAPAVIGEVFGCTTDVPQYLKPAA</sequence>
<protein>
    <recommendedName>
        <fullName evidence="4">DUF4307 domain-containing protein</fullName>
    </recommendedName>
</protein>
<gene>
    <name evidence="3" type="ORF">MP11Mi_04220</name>
</gene>
<evidence type="ECO:0000256" key="2">
    <source>
        <dbReference type="SAM" id="Phobius"/>
    </source>
</evidence>
<dbReference type="InterPro" id="IPR025443">
    <property type="entry name" value="DUF4307"/>
</dbReference>
<evidence type="ECO:0008006" key="4">
    <source>
        <dbReference type="Google" id="ProtNLM"/>
    </source>
</evidence>
<dbReference type="AlphaFoldDB" id="A0AA97CS20"/>
<evidence type="ECO:0000313" key="3">
    <source>
        <dbReference type="EMBL" id="WOC11355.1"/>
    </source>
</evidence>
<reference evidence="3" key="1">
    <citation type="submission" date="2023-06" db="EMBL/GenBank/DDBJ databases">
        <title>Gordonia sp. nov. and Pseudochrobactrum sp. nov., two species isolated from the burying beetle Nicrophorus vespilloides.</title>
        <authorList>
            <person name="Poehlein A."/>
            <person name="Guzman J."/>
            <person name="Daniel R."/>
            <person name="Vilcinskas A."/>
        </authorList>
    </citation>
    <scope>NUCLEOTIDE SEQUENCE</scope>
    <source>
        <strain evidence="3">MP11Mi</strain>
    </source>
</reference>
<feature type="region of interest" description="Disordered" evidence="1">
    <location>
        <begin position="1"/>
        <end position="24"/>
    </location>
</feature>
<evidence type="ECO:0000256" key="1">
    <source>
        <dbReference type="SAM" id="MobiDB-lite"/>
    </source>
</evidence>
<name>A0AA97CS20_9ACTN</name>
<feature type="compositionally biased region" description="Gly residues" evidence="1">
    <location>
        <begin position="1"/>
        <end position="10"/>
    </location>
</feature>
<dbReference type="EMBL" id="CP128986">
    <property type="protein sequence ID" value="WOC11355.1"/>
    <property type="molecule type" value="Genomic_DNA"/>
</dbReference>
<feature type="transmembrane region" description="Helical" evidence="2">
    <location>
        <begin position="33"/>
        <end position="53"/>
    </location>
</feature>
<keyword evidence="2" id="KW-1133">Transmembrane helix</keyword>
<accession>A0AA97CS20</accession>
<keyword evidence="2" id="KW-0812">Transmembrane</keyword>
<dbReference type="RefSeq" id="WP_420040673.1">
    <property type="nucleotide sequence ID" value="NZ_CP128986.1"/>
</dbReference>
<organism evidence="3">
    <name type="scientific">Gordonia sp. MP11Mi</name>
    <dbReference type="NCBI Taxonomy" id="3022769"/>
    <lineage>
        <taxon>Bacteria</taxon>
        <taxon>Bacillati</taxon>
        <taxon>Actinomycetota</taxon>
        <taxon>Actinomycetes</taxon>
        <taxon>Mycobacteriales</taxon>
        <taxon>Gordoniaceae</taxon>
        <taxon>Gordonia</taxon>
    </lineage>
</organism>
<dbReference type="Pfam" id="PF14155">
    <property type="entry name" value="DUF4307"/>
    <property type="match status" value="1"/>
</dbReference>